<evidence type="ECO:0000256" key="3">
    <source>
        <dbReference type="ARBA" id="ARBA00022490"/>
    </source>
</evidence>
<evidence type="ECO:0000313" key="13">
    <source>
        <dbReference type="Proteomes" id="UP001239994"/>
    </source>
</evidence>
<keyword evidence="5 11" id="KW-0175">Coiled coil</keyword>
<evidence type="ECO:0000313" key="12">
    <source>
        <dbReference type="EMBL" id="KAK1801864.1"/>
    </source>
</evidence>
<keyword evidence="6" id="KW-0969">Cilium</keyword>
<dbReference type="Pfam" id="PF05914">
    <property type="entry name" value="RIB43A"/>
    <property type="match status" value="1"/>
</dbReference>
<feature type="coiled-coil region" evidence="11">
    <location>
        <begin position="333"/>
        <end position="377"/>
    </location>
</feature>
<comment type="caution">
    <text evidence="12">The sequence shown here is derived from an EMBL/GenBank/DDBJ whole genome shotgun (WGS) entry which is preliminary data.</text>
</comment>
<name>A0AAD8ZN52_9TELE</name>
<evidence type="ECO:0000256" key="11">
    <source>
        <dbReference type="SAM" id="Coils"/>
    </source>
</evidence>
<evidence type="ECO:0000256" key="6">
    <source>
        <dbReference type="ARBA" id="ARBA00023069"/>
    </source>
</evidence>
<gene>
    <name evidence="12" type="ORF">P4O66_022504</name>
</gene>
<dbReference type="PANTHER" id="PTHR14517">
    <property type="entry name" value="RIB43A-RELATED"/>
    <property type="match status" value="1"/>
</dbReference>
<dbReference type="EMBL" id="JAROKS010000008">
    <property type="protein sequence ID" value="KAK1801864.1"/>
    <property type="molecule type" value="Genomic_DNA"/>
</dbReference>
<sequence length="397" mass="46703">LDLNDNVTYNDTPADNLLPARMHKVDLPVDEAAVEAVRRRRSAEAARQTRIFSTRNRVMGLDLHALERQVAERRERVAMDKQRDMAHDALRVSFDEMLMRQQKEEEDMRRGLARDLVQYRAMHQRAEDSREADLKCNHQGALGVDVSAPESFGPASMQVFQGEGVGEDERKRAQMEMNERVLRAQREERDKQKREYKHKELLRCRELLQHDLRVAQLDALETECKRAACIALKSYNQAQAEERLEREKQDKLRQEEEGLAEMLHMVTSDLLTECPEAAVRAGAAPRVPPDHWKGMGPEQLSAIYRQREEQRAERERHTQLERQREKAWDLLQLQQARQQVEEESRVRETEKERRVKLDRYNQQLAKEQRAHQQYLKTELYTNQPAAHYFTQFSTSSR</sequence>
<evidence type="ECO:0000256" key="10">
    <source>
        <dbReference type="ARBA" id="ARBA00046435"/>
    </source>
</evidence>
<keyword evidence="13" id="KW-1185">Reference proteome</keyword>
<dbReference type="Proteomes" id="UP001239994">
    <property type="component" value="Unassembled WGS sequence"/>
</dbReference>
<reference evidence="12" key="1">
    <citation type="submission" date="2023-03" db="EMBL/GenBank/DDBJ databases">
        <title>Electrophorus voltai genome.</title>
        <authorList>
            <person name="Bian C."/>
        </authorList>
    </citation>
    <scope>NUCLEOTIDE SEQUENCE</scope>
    <source>
        <strain evidence="12">CB-2022</strain>
        <tissue evidence="12">Muscle</tissue>
    </source>
</reference>
<keyword evidence="7" id="KW-0206">Cytoskeleton</keyword>
<evidence type="ECO:0000256" key="8">
    <source>
        <dbReference type="ARBA" id="ARBA00023273"/>
    </source>
</evidence>
<comment type="similarity">
    <text evidence="2">Belongs to the RIB43A family.</text>
</comment>
<evidence type="ECO:0000256" key="2">
    <source>
        <dbReference type="ARBA" id="ARBA00006875"/>
    </source>
</evidence>
<evidence type="ECO:0000256" key="1">
    <source>
        <dbReference type="ARBA" id="ARBA00004611"/>
    </source>
</evidence>
<feature type="non-terminal residue" evidence="12">
    <location>
        <position position="1"/>
    </location>
</feature>
<evidence type="ECO:0000256" key="7">
    <source>
        <dbReference type="ARBA" id="ARBA00023212"/>
    </source>
</evidence>
<protein>
    <recommendedName>
        <fullName evidence="9">RIB43A-like with coiled-coils protein 1</fullName>
    </recommendedName>
</protein>
<dbReference type="PANTHER" id="PTHR14517:SF11">
    <property type="entry name" value="RIB43A-LIKE WITH COILED-COILS PROTEIN 1"/>
    <property type="match status" value="1"/>
</dbReference>
<evidence type="ECO:0000256" key="4">
    <source>
        <dbReference type="ARBA" id="ARBA00022846"/>
    </source>
</evidence>
<keyword evidence="8" id="KW-0966">Cell projection</keyword>
<evidence type="ECO:0000256" key="5">
    <source>
        <dbReference type="ARBA" id="ARBA00023054"/>
    </source>
</evidence>
<feature type="coiled-coil region" evidence="11">
    <location>
        <begin position="175"/>
        <end position="202"/>
    </location>
</feature>
<comment type="subunit">
    <text evidence="10">Microtubule inner protein component of sperm flagellar doublet microtubules.</text>
</comment>
<evidence type="ECO:0000256" key="9">
    <source>
        <dbReference type="ARBA" id="ARBA00041087"/>
    </source>
</evidence>
<proteinExistence type="inferred from homology"/>
<accession>A0AAD8ZN52</accession>
<keyword evidence="3" id="KW-0963">Cytoplasm</keyword>
<comment type="subcellular location">
    <subcellularLocation>
        <location evidence="1">Cytoplasm</location>
        <location evidence="1">Cytoskeleton</location>
        <location evidence="1">Flagellum axoneme</location>
    </subcellularLocation>
</comment>
<keyword evidence="4" id="KW-0282">Flagellum</keyword>
<organism evidence="12 13">
    <name type="scientific">Electrophorus voltai</name>
    <dbReference type="NCBI Taxonomy" id="2609070"/>
    <lineage>
        <taxon>Eukaryota</taxon>
        <taxon>Metazoa</taxon>
        <taxon>Chordata</taxon>
        <taxon>Craniata</taxon>
        <taxon>Vertebrata</taxon>
        <taxon>Euteleostomi</taxon>
        <taxon>Actinopterygii</taxon>
        <taxon>Neopterygii</taxon>
        <taxon>Teleostei</taxon>
        <taxon>Ostariophysi</taxon>
        <taxon>Gymnotiformes</taxon>
        <taxon>Gymnotoidei</taxon>
        <taxon>Gymnotidae</taxon>
        <taxon>Electrophorus</taxon>
    </lineage>
</organism>
<dbReference type="InterPro" id="IPR008805">
    <property type="entry name" value="RIB43A"/>
</dbReference>
<dbReference type="AlphaFoldDB" id="A0AAD8ZN52"/>